<sequence>MRKLLLFGAALALSAATYAQRVGTLAAPPADPNPPIAAWSNAIGPIFEHVDRSQVPSGILEEYGFSFIDWTPYTGQDLTPANHADAARWRRLYGALYRARFGPYAPAMPAPAQVNTALRAYDADSLVELPVLCFRYHAFRSDAVQQNLVHVQNNQIYDVPGRSQSPYEAHTAFMVAPTQNLFATNQLRFVFRQGLFYSNLGQLPTSLQVDFGDGQGYVNAGWDAPLAVTYADTGRYTLRFRLGYADGSQLYSHAPVQVAAVPPAARYTGFADVRQVLTADRTWWAAAGPASATVTIEYNESGPPVLDKPLIVLEGYDVSGIIRSMPDYDYLAFIDDINEARNSPLNNGLDADGYDLVFINFTNGVDYLQNNAYLVQRVIRWVNERKQLAGSTEPNVMLGQSMGGLIARYALRDLEVNGGPAHQVRLLITHDSPHRGANAPLSAQAAVRHLAGIRISSPLPVPGPNNNSFALVDELPELQQAYDLLRAPASQQLLAYGTTGLGASAAAAAVGNTPHDVWQTEYDNLGLPQGMNGLPCRVVATSNGTECARPQPFGPGARLATINGGAEAFRFEWYYALLGSLNVRLLPPALYLSPTRLALLLPLIGAYDATINFRLNALPDQQSQEVYYGYAGIQKRKPILGLIPLSLQLFSKTVNARAEMLPLDSAPGSILGADLARVGIPAGALPPGISFLPGADRFCFVPTPSALGVPLVGTSQILYRSYSPSQRAAYGSPFANVVTAGRENLFHIEYDEHNSRWMLNEVRAAPATFDCQSFCQAAPTISGPPGICPGGSTFTVAGLPPGANVEWSIETPATVSPSGPYTGPAYTITATGSVSGTGIITARVFADCGEIILTLPVQIGPSGINPTVNGDCAGSTITISAGGQNVLGDYRWNINNSGFLPQYNGQAQVQYTLPDDDPTRTQVPVTIEVTDGCNSSPTTLRHTFNISVNYGVGCANQRPAYAVYPNPARDELTIEESQRGAFQATLYDGQGQPRRQQQAPQGRLRLDTSALPAGLYHLQLRRGQRAERRQIQITH</sequence>
<dbReference type="Pfam" id="PF18962">
    <property type="entry name" value="Por_Secre_tail"/>
    <property type="match status" value="1"/>
</dbReference>
<feature type="domain" description="Secretion system C-terminal sorting" evidence="2">
    <location>
        <begin position="963"/>
        <end position="1027"/>
    </location>
</feature>
<comment type="caution">
    <text evidence="3">The sequence shown here is derived from an EMBL/GenBank/DDBJ whole genome shotgun (WGS) entry which is preliminary data.</text>
</comment>
<dbReference type="OrthoDB" id="4535652at2"/>
<dbReference type="SUPFAM" id="SSF53474">
    <property type="entry name" value="alpha/beta-Hydrolases"/>
    <property type="match status" value="1"/>
</dbReference>
<evidence type="ECO:0000259" key="2">
    <source>
        <dbReference type="Pfam" id="PF18962"/>
    </source>
</evidence>
<dbReference type="InterPro" id="IPR029058">
    <property type="entry name" value="AB_hydrolase_fold"/>
</dbReference>
<keyword evidence="4" id="KW-1185">Reference proteome</keyword>
<organism evidence="3 4">
    <name type="scientific">Hymenobacter gummosus</name>
    <dbReference type="NCBI Taxonomy" id="1776032"/>
    <lineage>
        <taxon>Bacteria</taxon>
        <taxon>Pseudomonadati</taxon>
        <taxon>Bacteroidota</taxon>
        <taxon>Cytophagia</taxon>
        <taxon>Cytophagales</taxon>
        <taxon>Hymenobacteraceae</taxon>
        <taxon>Hymenobacter</taxon>
    </lineage>
</organism>
<feature type="signal peptide" evidence="1">
    <location>
        <begin position="1"/>
        <end position="19"/>
    </location>
</feature>
<evidence type="ECO:0000313" key="4">
    <source>
        <dbReference type="Proteomes" id="UP000282184"/>
    </source>
</evidence>
<reference evidence="3 4" key="1">
    <citation type="submission" date="2018-12" db="EMBL/GenBank/DDBJ databases">
        <title>Hymenobacter gummosus sp. nov., isolated from a spring.</title>
        <authorList>
            <person name="Nie L."/>
        </authorList>
    </citation>
    <scope>NUCLEOTIDE SEQUENCE [LARGE SCALE GENOMIC DNA]</scope>
    <source>
        <strain evidence="3 4">KCTC 52166</strain>
    </source>
</reference>
<accession>A0A431U4E5</accession>
<dbReference type="InterPro" id="IPR035986">
    <property type="entry name" value="PKD_dom_sf"/>
</dbReference>
<evidence type="ECO:0000256" key="1">
    <source>
        <dbReference type="SAM" id="SignalP"/>
    </source>
</evidence>
<dbReference type="SUPFAM" id="SSF49299">
    <property type="entry name" value="PKD domain"/>
    <property type="match status" value="1"/>
</dbReference>
<dbReference type="AlphaFoldDB" id="A0A431U4E5"/>
<dbReference type="Proteomes" id="UP000282184">
    <property type="component" value="Unassembled WGS sequence"/>
</dbReference>
<evidence type="ECO:0000313" key="3">
    <source>
        <dbReference type="EMBL" id="RTQ50654.1"/>
    </source>
</evidence>
<dbReference type="InterPro" id="IPR026444">
    <property type="entry name" value="Secre_tail"/>
</dbReference>
<proteinExistence type="predicted"/>
<dbReference type="NCBIfam" id="TIGR04183">
    <property type="entry name" value="Por_Secre_tail"/>
    <property type="match status" value="1"/>
</dbReference>
<keyword evidence="1" id="KW-0732">Signal</keyword>
<feature type="chain" id="PRO_5019480125" evidence="1">
    <location>
        <begin position="20"/>
        <end position="1035"/>
    </location>
</feature>
<dbReference type="Gene3D" id="3.40.50.1820">
    <property type="entry name" value="alpha/beta hydrolase"/>
    <property type="match status" value="1"/>
</dbReference>
<dbReference type="RefSeq" id="WP_126692722.1">
    <property type="nucleotide sequence ID" value="NZ_RXOF01000004.1"/>
</dbReference>
<gene>
    <name evidence="3" type="ORF">EJV47_08450</name>
</gene>
<protein>
    <submittedName>
        <fullName evidence="3">T9SS type A sorting domain-containing protein</fullName>
    </submittedName>
</protein>
<name>A0A431U4E5_9BACT</name>
<dbReference type="EMBL" id="RXOF01000004">
    <property type="protein sequence ID" value="RTQ50654.1"/>
    <property type="molecule type" value="Genomic_DNA"/>
</dbReference>